<keyword evidence="1" id="KW-0732">Signal</keyword>
<dbReference type="Proteomes" id="UP000492821">
    <property type="component" value="Unassembled WGS sequence"/>
</dbReference>
<dbReference type="PANTHER" id="PTHR34311:SF3">
    <property type="entry name" value="DUF19 DOMAIN-CONTAINING PROTEIN"/>
    <property type="match status" value="1"/>
</dbReference>
<accession>A0A7E4W9X9</accession>
<dbReference type="WBParaSite" id="Pan_g8749.t1">
    <property type="protein sequence ID" value="Pan_g8749.t1"/>
    <property type="gene ID" value="Pan_g8749"/>
</dbReference>
<evidence type="ECO:0000313" key="3">
    <source>
        <dbReference type="WBParaSite" id="Pan_g8749.t1"/>
    </source>
</evidence>
<protein>
    <submittedName>
        <fullName evidence="3">C-type lectin domain-containing protein</fullName>
    </submittedName>
</protein>
<dbReference type="PANTHER" id="PTHR34311">
    <property type="entry name" value="PROTEIN CBG21698-RELATED"/>
    <property type="match status" value="1"/>
</dbReference>
<sequence>MKLLFLACFVAAVAALPDNVSPNRLLFDLTNFVDHFPLKTDYVPCTDENFQYCQHQFNEALGYYGTWLDVALFTRAINLYYKQDVRGVIQLCNARTQLKHCFGTEYASCTSRNQFVRKGASIANAYQVSGIFNSLDFQCTGAAIQVTENWPCIYTVWHSDSYENARNACLSTFHSQPFNDQNAVCTAGETLAACLALQFSVYRPPCNNRDLIWFECERTVNFFQFDGNCPNIKCQLPKPSYAEHSGKGELYAAGRAMIHSKRSHRAKN</sequence>
<feature type="chain" id="PRO_5028941646" evidence="1">
    <location>
        <begin position="16"/>
        <end position="268"/>
    </location>
</feature>
<feature type="signal peptide" evidence="1">
    <location>
        <begin position="1"/>
        <end position="15"/>
    </location>
</feature>
<evidence type="ECO:0000256" key="1">
    <source>
        <dbReference type="SAM" id="SignalP"/>
    </source>
</evidence>
<name>A0A7E4W9X9_PANRE</name>
<organism evidence="2 3">
    <name type="scientific">Panagrellus redivivus</name>
    <name type="common">Microworm</name>
    <dbReference type="NCBI Taxonomy" id="6233"/>
    <lineage>
        <taxon>Eukaryota</taxon>
        <taxon>Metazoa</taxon>
        <taxon>Ecdysozoa</taxon>
        <taxon>Nematoda</taxon>
        <taxon>Chromadorea</taxon>
        <taxon>Rhabditida</taxon>
        <taxon>Tylenchina</taxon>
        <taxon>Panagrolaimomorpha</taxon>
        <taxon>Panagrolaimoidea</taxon>
        <taxon>Panagrolaimidae</taxon>
        <taxon>Panagrellus</taxon>
    </lineage>
</organism>
<dbReference type="AlphaFoldDB" id="A0A7E4W9X9"/>
<proteinExistence type="predicted"/>
<evidence type="ECO:0000313" key="2">
    <source>
        <dbReference type="Proteomes" id="UP000492821"/>
    </source>
</evidence>
<keyword evidence="2" id="KW-1185">Reference proteome</keyword>
<reference evidence="2" key="1">
    <citation type="journal article" date="2013" name="Genetics">
        <title>The draft genome and transcriptome of Panagrellus redivivus are shaped by the harsh demands of a free-living lifestyle.</title>
        <authorList>
            <person name="Srinivasan J."/>
            <person name="Dillman A.R."/>
            <person name="Macchietto M.G."/>
            <person name="Heikkinen L."/>
            <person name="Lakso M."/>
            <person name="Fracchia K.M."/>
            <person name="Antoshechkin I."/>
            <person name="Mortazavi A."/>
            <person name="Wong G."/>
            <person name="Sternberg P.W."/>
        </authorList>
    </citation>
    <scope>NUCLEOTIDE SEQUENCE [LARGE SCALE GENOMIC DNA]</scope>
    <source>
        <strain evidence="2">MT8872</strain>
    </source>
</reference>
<reference evidence="3" key="2">
    <citation type="submission" date="2020-10" db="UniProtKB">
        <authorList>
            <consortium name="WormBaseParasite"/>
        </authorList>
    </citation>
    <scope>IDENTIFICATION</scope>
</reference>